<dbReference type="Proteomes" id="UP001229409">
    <property type="component" value="Unassembled WGS sequence"/>
</dbReference>
<dbReference type="AlphaFoldDB" id="A0AAP4E8G1"/>
<proteinExistence type="predicted"/>
<gene>
    <name evidence="1" type="ORF">QDS18_05225</name>
</gene>
<organism evidence="1 2">
    <name type="scientific">Paenibacillus polymyxa</name>
    <name type="common">Bacillus polymyxa</name>
    <dbReference type="NCBI Taxonomy" id="1406"/>
    <lineage>
        <taxon>Bacteria</taxon>
        <taxon>Bacillati</taxon>
        <taxon>Bacillota</taxon>
        <taxon>Bacilli</taxon>
        <taxon>Bacillales</taxon>
        <taxon>Paenibacillaceae</taxon>
        <taxon>Paenibacillus</taxon>
    </lineage>
</organism>
<dbReference type="RefSeq" id="WP_155613653.1">
    <property type="nucleotide sequence ID" value="NZ_JARVWT010000001.1"/>
</dbReference>
<reference evidence="1" key="1">
    <citation type="submission" date="2023-04" db="EMBL/GenBank/DDBJ databases">
        <title>Uncovering the Secrets of Slow-Growing Bacteria in Tropical Savanna Soil through Cultivation and Genomic Analysis.</title>
        <authorList>
            <person name="Goncalves O.S."/>
            <person name="Santana M.F."/>
        </authorList>
    </citation>
    <scope>NUCLEOTIDE SEQUENCE</scope>
    <source>
        <strain evidence="1">ANTI</strain>
    </source>
</reference>
<evidence type="ECO:0000313" key="2">
    <source>
        <dbReference type="Proteomes" id="UP001229409"/>
    </source>
</evidence>
<name>A0AAP4E8G1_PAEPO</name>
<sequence>MMPLLPIKRRCAAPVEQALPCGYAMLLLRRKDAIAVAEGVRFLQADRT</sequence>
<evidence type="ECO:0000313" key="1">
    <source>
        <dbReference type="EMBL" id="MDH2330257.1"/>
    </source>
</evidence>
<dbReference type="EMBL" id="JARVWT010000001">
    <property type="protein sequence ID" value="MDH2330257.1"/>
    <property type="molecule type" value="Genomic_DNA"/>
</dbReference>
<accession>A0AAP4E8G1</accession>
<comment type="caution">
    <text evidence="1">The sequence shown here is derived from an EMBL/GenBank/DDBJ whole genome shotgun (WGS) entry which is preliminary data.</text>
</comment>
<protein>
    <submittedName>
        <fullName evidence="1">Uncharacterized protein</fullName>
    </submittedName>
</protein>